<evidence type="ECO:0000313" key="1">
    <source>
        <dbReference type="EMBL" id="ERS97857.1"/>
    </source>
</evidence>
<evidence type="ECO:0000313" key="2">
    <source>
        <dbReference type="Proteomes" id="UP000018087"/>
    </source>
</evidence>
<dbReference type="HOGENOM" id="CLU_2814090_0_0_1"/>
<protein>
    <submittedName>
        <fullName evidence="1">Uncharacterized protein</fullName>
    </submittedName>
</protein>
<proteinExistence type="predicted"/>
<dbReference type="AlphaFoldDB" id="U7PQI2"/>
<dbReference type="EMBL" id="KI440847">
    <property type="protein sequence ID" value="ERS97857.1"/>
    <property type="molecule type" value="Genomic_DNA"/>
</dbReference>
<dbReference type="Proteomes" id="UP000018087">
    <property type="component" value="Unassembled WGS sequence"/>
</dbReference>
<keyword evidence="2" id="KW-1185">Reference proteome</keyword>
<name>U7PQI2_SPOS1</name>
<reference evidence="2" key="1">
    <citation type="journal article" date="2014" name="Genome Announc.">
        <title>Genome sequence of the pathogenic fungus Sporothrix schenckii (ATCC 58251).</title>
        <authorList>
            <person name="Cuomo C.A."/>
            <person name="Rodriguez-Del Valle N."/>
            <person name="Perez-Sanchez L."/>
            <person name="Abouelleil A."/>
            <person name="Goldberg J."/>
            <person name="Young S."/>
            <person name="Zeng Q."/>
            <person name="Birren B.W."/>
        </authorList>
    </citation>
    <scope>NUCLEOTIDE SEQUENCE [LARGE SCALE GENOMIC DNA]</scope>
    <source>
        <strain evidence="2">ATCC 58251 / de Perez 2211183</strain>
    </source>
</reference>
<gene>
    <name evidence="1" type="ORF">HMPREF1624_06028</name>
</gene>
<accession>U7PQI2</accession>
<organism evidence="1 2">
    <name type="scientific">Sporothrix schenckii (strain ATCC 58251 / de Perez 2211183)</name>
    <name type="common">Rose-picker's disease fungus</name>
    <dbReference type="NCBI Taxonomy" id="1391915"/>
    <lineage>
        <taxon>Eukaryota</taxon>
        <taxon>Fungi</taxon>
        <taxon>Dikarya</taxon>
        <taxon>Ascomycota</taxon>
        <taxon>Pezizomycotina</taxon>
        <taxon>Sordariomycetes</taxon>
        <taxon>Sordariomycetidae</taxon>
        <taxon>Ophiostomatales</taxon>
        <taxon>Ophiostomataceae</taxon>
        <taxon>Sporothrix</taxon>
    </lineage>
</organism>
<sequence>MWIPATVVTMVTTQTVTTLIPDVPAGETATVETVIGHTTYEFRMGYSDGHSSTSWSSATRSYAMTVG</sequence>